<name>A0ABV8CYF8_9STRE</name>
<evidence type="ECO:0000313" key="1">
    <source>
        <dbReference type="EMBL" id="MFC3929040.1"/>
    </source>
</evidence>
<dbReference type="RefSeq" id="WP_380428107.1">
    <property type="nucleotide sequence ID" value="NZ_JBHRZV010000053.1"/>
</dbReference>
<gene>
    <name evidence="1" type="ORF">ACFORF_10815</name>
</gene>
<reference evidence="2" key="1">
    <citation type="journal article" date="2019" name="Int. J. Syst. Evol. Microbiol.">
        <title>The Global Catalogue of Microorganisms (GCM) 10K type strain sequencing project: providing services to taxonomists for standard genome sequencing and annotation.</title>
        <authorList>
            <consortium name="The Broad Institute Genomics Platform"/>
            <consortium name="The Broad Institute Genome Sequencing Center for Infectious Disease"/>
            <person name="Wu L."/>
            <person name="Ma J."/>
        </authorList>
    </citation>
    <scope>NUCLEOTIDE SEQUENCE [LARGE SCALE GENOMIC DNA]</scope>
    <source>
        <strain evidence="2">CCUG 67170</strain>
    </source>
</reference>
<accession>A0ABV8CYF8</accession>
<organism evidence="1 2">
    <name type="scientific">Streptococcus caprae</name>
    <dbReference type="NCBI Taxonomy" id="1640501"/>
    <lineage>
        <taxon>Bacteria</taxon>
        <taxon>Bacillati</taxon>
        <taxon>Bacillota</taxon>
        <taxon>Bacilli</taxon>
        <taxon>Lactobacillales</taxon>
        <taxon>Streptococcaceae</taxon>
        <taxon>Streptococcus</taxon>
    </lineage>
</organism>
<comment type="caution">
    <text evidence="1">The sequence shown here is derived from an EMBL/GenBank/DDBJ whole genome shotgun (WGS) entry which is preliminary data.</text>
</comment>
<evidence type="ECO:0000313" key="2">
    <source>
        <dbReference type="Proteomes" id="UP001595807"/>
    </source>
</evidence>
<proteinExistence type="predicted"/>
<protein>
    <submittedName>
        <fullName evidence="1">Uncharacterized protein</fullName>
    </submittedName>
</protein>
<dbReference type="EMBL" id="JBHRZV010000053">
    <property type="protein sequence ID" value="MFC3929040.1"/>
    <property type="molecule type" value="Genomic_DNA"/>
</dbReference>
<keyword evidence="2" id="KW-1185">Reference proteome</keyword>
<sequence length="283" mass="32233">MGSKNHRKQLEHLLLIDRTTRKPLVWASERQAFRGRGFQATDELSTLKFTGIYQDVIKPLALKIEEGSAQAAEAINLDGIQHVIDLELTGMDFLSWTEFLETRWLDKRALEGGFLITPYHQATGQTIPILQRAGILDLKLQAIMREVTSPNAFFTWAQIAYQTSYAYLLAGDDLFLLRDELLKTFDAYYAAKFFLAPLPQFREEIARIISYNIVQMDDSTFSVPPSEPTDQAIQLDLFGQIAEQQAPSAAMKTRIKDWNYNRLLTVESALAADRQPFFDYVLG</sequence>
<dbReference type="Proteomes" id="UP001595807">
    <property type="component" value="Unassembled WGS sequence"/>
</dbReference>